<gene>
    <name evidence="1" type="ORF">APX70_08079</name>
</gene>
<feature type="non-terminal residue" evidence="1">
    <location>
        <position position="37"/>
    </location>
</feature>
<accession>A0A3M2V508</accession>
<dbReference type="GO" id="GO:0016787">
    <property type="term" value="F:hydrolase activity"/>
    <property type="evidence" value="ECO:0007669"/>
    <property type="project" value="UniProtKB-KW"/>
</dbReference>
<dbReference type="EMBL" id="RBNL01004339">
    <property type="protein sequence ID" value="RML33678.1"/>
    <property type="molecule type" value="Genomic_DNA"/>
</dbReference>
<name>A0A3M2V508_PSEYM</name>
<protein>
    <submittedName>
        <fullName evidence="1">Alpha/beta fold family hydrolase</fullName>
    </submittedName>
</protein>
<comment type="caution">
    <text evidence="1">The sequence shown here is derived from an EMBL/GenBank/DDBJ whole genome shotgun (WGS) entry which is preliminary data.</text>
</comment>
<evidence type="ECO:0000313" key="2">
    <source>
        <dbReference type="Proteomes" id="UP000282378"/>
    </source>
</evidence>
<proteinExistence type="predicted"/>
<reference evidence="1 2" key="1">
    <citation type="submission" date="2018-08" db="EMBL/GenBank/DDBJ databases">
        <title>Recombination of ecologically and evolutionarily significant loci maintains genetic cohesion in the Pseudomonas syringae species complex.</title>
        <authorList>
            <person name="Dillon M."/>
            <person name="Thakur S."/>
            <person name="Almeida R.N.D."/>
            <person name="Weir B.S."/>
            <person name="Guttman D.S."/>
        </authorList>
    </citation>
    <scope>NUCLEOTIDE SEQUENCE [LARGE SCALE GENOMIC DNA]</scope>
    <source>
        <strain evidence="1 2">88_10</strain>
    </source>
</reference>
<keyword evidence="1" id="KW-0378">Hydrolase</keyword>
<dbReference type="Proteomes" id="UP000282378">
    <property type="component" value="Unassembled WGS sequence"/>
</dbReference>
<sequence>MAFVHGIRCPTQLVIASDGMLAKKHELLSGLPFDVAR</sequence>
<organism evidence="1 2">
    <name type="scientific">Pseudomonas syringae pv. maculicola</name>
    <dbReference type="NCBI Taxonomy" id="59511"/>
    <lineage>
        <taxon>Bacteria</taxon>
        <taxon>Pseudomonadati</taxon>
        <taxon>Pseudomonadota</taxon>
        <taxon>Gammaproteobacteria</taxon>
        <taxon>Pseudomonadales</taxon>
        <taxon>Pseudomonadaceae</taxon>
        <taxon>Pseudomonas</taxon>
    </lineage>
</organism>
<evidence type="ECO:0000313" key="1">
    <source>
        <dbReference type="EMBL" id="RML33678.1"/>
    </source>
</evidence>
<dbReference type="AlphaFoldDB" id="A0A3M2V508"/>